<dbReference type="GO" id="GO:0005960">
    <property type="term" value="C:glycine cleavage complex"/>
    <property type="evidence" value="ECO:0007669"/>
    <property type="project" value="InterPro"/>
</dbReference>
<dbReference type="EMBL" id="SPKJ01000041">
    <property type="protein sequence ID" value="MYZ48571.1"/>
    <property type="molecule type" value="Genomic_DNA"/>
</dbReference>
<evidence type="ECO:0000259" key="5">
    <source>
        <dbReference type="PROSITE" id="PS50968"/>
    </source>
</evidence>
<dbReference type="PANTHER" id="PTHR11715">
    <property type="entry name" value="GLYCINE CLEAVAGE SYSTEM H PROTEIN"/>
    <property type="match status" value="1"/>
</dbReference>
<evidence type="ECO:0000256" key="1">
    <source>
        <dbReference type="ARBA" id="ARBA00009249"/>
    </source>
</evidence>
<dbReference type="SUPFAM" id="SSF51230">
    <property type="entry name" value="Single hybrid motif"/>
    <property type="match status" value="1"/>
</dbReference>
<evidence type="ECO:0000313" key="7">
    <source>
        <dbReference type="Proteomes" id="UP000773614"/>
    </source>
</evidence>
<evidence type="ECO:0000256" key="3">
    <source>
        <dbReference type="HAMAP-Rule" id="MF_00272"/>
    </source>
</evidence>
<dbReference type="InterPro" id="IPR011053">
    <property type="entry name" value="Single_hybrid_motif"/>
</dbReference>
<reference evidence="6" key="1">
    <citation type="submission" date="2019-03" db="EMBL/GenBank/DDBJ databases">
        <title>Afifella sp. nov., isolated from activated sludge.</title>
        <authorList>
            <person name="Li Q."/>
            <person name="Liu Y."/>
        </authorList>
    </citation>
    <scope>NUCLEOTIDE SEQUENCE</scope>
    <source>
        <strain evidence="6">L72</strain>
    </source>
</reference>
<sequence length="121" mass="13127">MRYTKDHEWVNAEGDVATIGITAYAADQLGDVVYVELPEVGQKVAKGDATATVESVKAASDVYAPVSGEVVEVNSELGDTPQRVNEAPESAGWFMKLRLSKPAELDALMDDETYRDFTDSL</sequence>
<dbReference type="Gene3D" id="2.40.50.100">
    <property type="match status" value="1"/>
</dbReference>
<accession>A0A964T4X1</accession>
<feature type="domain" description="Lipoyl-binding" evidence="5">
    <location>
        <begin position="16"/>
        <end position="98"/>
    </location>
</feature>
<dbReference type="OrthoDB" id="9796712at2"/>
<dbReference type="HAMAP" id="MF_00272">
    <property type="entry name" value="GcvH"/>
    <property type="match status" value="1"/>
</dbReference>
<dbReference type="GO" id="GO:0019464">
    <property type="term" value="P:glycine decarboxylation via glycine cleavage system"/>
    <property type="evidence" value="ECO:0007669"/>
    <property type="project" value="UniProtKB-UniRule"/>
</dbReference>
<protein>
    <recommendedName>
        <fullName evidence="3">Glycine cleavage system H protein</fullName>
    </recommendedName>
</protein>
<dbReference type="GO" id="GO:0005737">
    <property type="term" value="C:cytoplasm"/>
    <property type="evidence" value="ECO:0007669"/>
    <property type="project" value="TreeGrafter"/>
</dbReference>
<dbReference type="AlphaFoldDB" id="A0A964T4X1"/>
<feature type="modified residue" description="N6-lipoyllysine" evidence="3 4">
    <location>
        <position position="57"/>
    </location>
</feature>
<comment type="function">
    <text evidence="3">The glycine cleavage system catalyzes the degradation of glycine. The H protein shuttles the methylamine group of glycine from the P protein to the T protein.</text>
</comment>
<comment type="similarity">
    <text evidence="1 3">Belongs to the GcvH family.</text>
</comment>
<dbReference type="NCBIfam" id="TIGR00527">
    <property type="entry name" value="gcvH"/>
    <property type="match status" value="1"/>
</dbReference>
<dbReference type="Pfam" id="PF01597">
    <property type="entry name" value="GCV_H"/>
    <property type="match status" value="1"/>
</dbReference>
<dbReference type="InterPro" id="IPR002930">
    <property type="entry name" value="GCV_H"/>
</dbReference>
<comment type="subunit">
    <text evidence="3">The glycine cleavage system is composed of four proteins: P, T, L and H.</text>
</comment>
<dbReference type="NCBIfam" id="NF002270">
    <property type="entry name" value="PRK01202.1"/>
    <property type="match status" value="1"/>
</dbReference>
<gene>
    <name evidence="3 6" type="primary">gcvH</name>
    <name evidence="6" type="ORF">E4O86_12705</name>
</gene>
<proteinExistence type="inferred from homology"/>
<comment type="cofactor">
    <cofactor evidence="3">
        <name>(R)-lipoate</name>
        <dbReference type="ChEBI" id="CHEBI:83088"/>
    </cofactor>
    <text evidence="3">Binds 1 lipoyl cofactor covalently.</text>
</comment>
<dbReference type="InterPro" id="IPR033753">
    <property type="entry name" value="GCV_H/Fam206"/>
</dbReference>
<keyword evidence="2 3" id="KW-0450">Lipoyl</keyword>
<dbReference type="InterPro" id="IPR017453">
    <property type="entry name" value="GCV_H_sub"/>
</dbReference>
<dbReference type="InterPro" id="IPR000089">
    <property type="entry name" value="Biotin_lipoyl"/>
</dbReference>
<name>A0A964T4X1_9HYPH</name>
<comment type="caution">
    <text evidence="6">The sequence shown here is derived from an EMBL/GenBank/DDBJ whole genome shotgun (WGS) entry which is preliminary data.</text>
</comment>
<dbReference type="CDD" id="cd06848">
    <property type="entry name" value="GCS_H"/>
    <property type="match status" value="1"/>
</dbReference>
<keyword evidence="7" id="KW-1185">Reference proteome</keyword>
<evidence type="ECO:0000313" key="6">
    <source>
        <dbReference type="EMBL" id="MYZ48571.1"/>
    </source>
</evidence>
<dbReference type="PROSITE" id="PS50968">
    <property type="entry name" value="BIOTINYL_LIPOYL"/>
    <property type="match status" value="1"/>
</dbReference>
<dbReference type="Proteomes" id="UP000773614">
    <property type="component" value="Unassembled WGS sequence"/>
</dbReference>
<evidence type="ECO:0000256" key="2">
    <source>
        <dbReference type="ARBA" id="ARBA00022823"/>
    </source>
</evidence>
<evidence type="ECO:0000256" key="4">
    <source>
        <dbReference type="PIRSR" id="PIRSR617453-50"/>
    </source>
</evidence>
<dbReference type="GO" id="GO:0009249">
    <property type="term" value="P:protein lipoylation"/>
    <property type="evidence" value="ECO:0007669"/>
    <property type="project" value="TreeGrafter"/>
</dbReference>
<dbReference type="PANTHER" id="PTHR11715:SF3">
    <property type="entry name" value="GLYCINE CLEAVAGE SYSTEM H PROTEIN-RELATED"/>
    <property type="match status" value="1"/>
</dbReference>
<organism evidence="6 7">
    <name type="scientific">Propylenella binzhouense</name>
    <dbReference type="NCBI Taxonomy" id="2555902"/>
    <lineage>
        <taxon>Bacteria</taxon>
        <taxon>Pseudomonadati</taxon>
        <taxon>Pseudomonadota</taxon>
        <taxon>Alphaproteobacteria</taxon>
        <taxon>Hyphomicrobiales</taxon>
        <taxon>Propylenellaceae</taxon>
        <taxon>Propylenella</taxon>
    </lineage>
</organism>